<dbReference type="AlphaFoldDB" id="A0A6L3ZI12"/>
<proteinExistence type="predicted"/>
<organism evidence="1 2">
    <name type="scientific">Phaeocystidibacter marisrubri</name>
    <dbReference type="NCBI Taxonomy" id="1577780"/>
    <lineage>
        <taxon>Bacteria</taxon>
        <taxon>Pseudomonadati</taxon>
        <taxon>Bacteroidota</taxon>
        <taxon>Flavobacteriia</taxon>
        <taxon>Flavobacteriales</taxon>
        <taxon>Phaeocystidibacteraceae</taxon>
        <taxon>Phaeocystidibacter</taxon>
    </lineage>
</organism>
<gene>
    <name evidence="1" type="ORF">F8C82_02215</name>
</gene>
<sequence length="95" mass="11139">MENLFHKLFFTCEEATMKAEMNEQKALSGLDQMRLWMHMQWCALCTLFSKQNKKLNSILSHNHQHLKEVKVDDKTKLKWKSALETASTDVPSKNN</sequence>
<evidence type="ECO:0008006" key="3">
    <source>
        <dbReference type="Google" id="ProtNLM"/>
    </source>
</evidence>
<reference evidence="1 2" key="1">
    <citation type="submission" date="2019-10" db="EMBL/GenBank/DDBJ databases">
        <title>Genome sequence of Phaeocystidibacter marisrubri JCM30614 (type strain).</title>
        <authorList>
            <person name="Bowman J.P."/>
        </authorList>
    </citation>
    <scope>NUCLEOTIDE SEQUENCE [LARGE SCALE GENOMIC DNA]</scope>
    <source>
        <strain evidence="1 2">JCM 30614</strain>
    </source>
</reference>
<name>A0A6L3ZI12_9FLAO</name>
<evidence type="ECO:0000313" key="2">
    <source>
        <dbReference type="Proteomes" id="UP000484164"/>
    </source>
</evidence>
<comment type="caution">
    <text evidence="1">The sequence shown here is derived from an EMBL/GenBank/DDBJ whole genome shotgun (WGS) entry which is preliminary data.</text>
</comment>
<dbReference type="RefSeq" id="WP_151691799.1">
    <property type="nucleotide sequence ID" value="NZ_BMGX01000002.1"/>
</dbReference>
<protein>
    <recommendedName>
        <fullName evidence="3">Zf-HC2 domain-containing protein</fullName>
    </recommendedName>
</protein>
<dbReference type="EMBL" id="WBVQ01000001">
    <property type="protein sequence ID" value="KAB2817228.1"/>
    <property type="molecule type" value="Genomic_DNA"/>
</dbReference>
<keyword evidence="2" id="KW-1185">Reference proteome</keyword>
<accession>A0A6L3ZI12</accession>
<dbReference type="Proteomes" id="UP000484164">
    <property type="component" value="Unassembled WGS sequence"/>
</dbReference>
<dbReference type="OrthoDB" id="1262821at2"/>
<evidence type="ECO:0000313" key="1">
    <source>
        <dbReference type="EMBL" id="KAB2817228.1"/>
    </source>
</evidence>